<name>A0ABT6LAB0_9MYCO</name>
<evidence type="ECO:0000313" key="1">
    <source>
        <dbReference type="EMBL" id="MDH6199157.1"/>
    </source>
</evidence>
<reference evidence="1 2" key="1">
    <citation type="submission" date="2023-04" db="EMBL/GenBank/DDBJ databases">
        <title>Forest soil microbial communities from Buena Vista Peninsula, Colon Province, Panama.</title>
        <authorList>
            <person name="Bouskill N."/>
        </authorList>
    </citation>
    <scope>NUCLEOTIDE SEQUENCE [LARGE SCALE GENOMIC DNA]</scope>
    <source>
        <strain evidence="1 2">AC80</strain>
    </source>
</reference>
<evidence type="ECO:0000313" key="2">
    <source>
        <dbReference type="Proteomes" id="UP001160130"/>
    </source>
</evidence>
<gene>
    <name evidence="1" type="ORF">M2272_005825</name>
</gene>
<comment type="caution">
    <text evidence="1">The sequence shown here is derived from an EMBL/GenBank/DDBJ whole genome shotgun (WGS) entry which is preliminary data.</text>
</comment>
<dbReference type="Proteomes" id="UP001160130">
    <property type="component" value="Unassembled WGS sequence"/>
</dbReference>
<protein>
    <submittedName>
        <fullName evidence="1">Uncharacterized protein</fullName>
    </submittedName>
</protein>
<accession>A0ABT6LAB0</accession>
<organism evidence="1 2">
    <name type="scientific">Mycolicibacterium frederiksbergense</name>
    <dbReference type="NCBI Taxonomy" id="117567"/>
    <lineage>
        <taxon>Bacteria</taxon>
        <taxon>Bacillati</taxon>
        <taxon>Actinomycetota</taxon>
        <taxon>Actinomycetes</taxon>
        <taxon>Mycobacteriales</taxon>
        <taxon>Mycobacteriaceae</taxon>
        <taxon>Mycolicibacterium</taxon>
    </lineage>
</organism>
<dbReference type="EMBL" id="JARXVE010000016">
    <property type="protein sequence ID" value="MDH6199157.1"/>
    <property type="molecule type" value="Genomic_DNA"/>
</dbReference>
<proteinExistence type="predicted"/>
<keyword evidence="2" id="KW-1185">Reference proteome</keyword>
<sequence>MACRKGDSVTACRQIEGVDVPLVPAGAMGTVVKTTLFGRPKRVHFRVSDVWGVKSFQVEVGRGDVERGQQQR</sequence>